<dbReference type="Pfam" id="PF14130">
    <property type="entry name" value="Cap4_nuclease"/>
    <property type="match status" value="1"/>
</dbReference>
<comment type="caution">
    <text evidence="2">The sequence shown here is derived from an EMBL/GenBank/DDBJ whole genome shotgun (WGS) entry which is preliminary data.</text>
</comment>
<reference evidence="2 3" key="1">
    <citation type="submission" date="2011-02" db="EMBL/GenBank/DDBJ databases">
        <authorList>
            <person name="Weinstock G."/>
            <person name="Sodergren E."/>
            <person name="Clifton S."/>
            <person name="Fulton L."/>
            <person name="Fulton B."/>
            <person name="Courtney L."/>
            <person name="Fronick C."/>
            <person name="Harrison M."/>
            <person name="Strong C."/>
            <person name="Farmer C."/>
            <person name="Delahaunty K."/>
            <person name="Markovic C."/>
            <person name="Hall O."/>
            <person name="Minx P."/>
            <person name="Tomlinson C."/>
            <person name="Mitreva M."/>
            <person name="Hou S."/>
            <person name="Chen J."/>
            <person name="Wollam A."/>
            <person name="Pepin K.H."/>
            <person name="Johnson M."/>
            <person name="Bhonagiri V."/>
            <person name="Zhang X."/>
            <person name="Suruliraj S."/>
            <person name="Warren W."/>
            <person name="Chinwalla A."/>
            <person name="Mardis E.R."/>
            <person name="Wilson R.K."/>
        </authorList>
    </citation>
    <scope>NUCLEOTIDE SEQUENCE [LARGE SCALE GENOMIC DNA]</scope>
    <source>
        <strain evidence="2 3">YIT 12056</strain>
    </source>
</reference>
<dbReference type="EMBL" id="AFBM01000008">
    <property type="protein sequence ID" value="EGF53402.1"/>
    <property type="molecule type" value="Genomic_DNA"/>
</dbReference>
<protein>
    <submittedName>
        <fullName evidence="2">Conserved domain protein</fullName>
    </submittedName>
</protein>
<dbReference type="InterPro" id="IPR025382">
    <property type="entry name" value="Cap4-like_endonuclease_dom"/>
</dbReference>
<accession>A0ABP2KUL8</accession>
<keyword evidence="3" id="KW-1185">Reference proteome</keyword>
<evidence type="ECO:0000313" key="3">
    <source>
        <dbReference type="Proteomes" id="UP000010321"/>
    </source>
</evidence>
<evidence type="ECO:0000259" key="1">
    <source>
        <dbReference type="Pfam" id="PF14130"/>
    </source>
</evidence>
<gene>
    <name evidence="2" type="ORF">HMPREF9445_00918</name>
</gene>
<sequence>MNALSNLVMNQPIEKGGAWASGGFSYQCDWGMDKLLTLHKSGNDYIIVFDYHDDIVVLDGEVNLQNVDFYQIKTSHNNQWTINRLTKYEKGGHSILWKLLSHFAIISYTRNIYFVTNDYLSSSMLKIGSTSQNLIHFYDLKSTTQASIKKRLEKEDPKVNISKLDNLYFFINQLHYNLHNEIMIGRVTDFIKESNLSPDLKPKIFYDSLHNEIERKIRYATDITSADDLISEKSFTKKRFDIYLNEINNFETFKRSCENIVGILNNDKVSFKTIKELQRSWKEIQVDLMDYRNYEIRELIKYISSVYKTTEIEDDITLYQYCCKIYDMVEREYVNLMRHSEYYLKALILYIVNNE</sequence>
<name>A0ABP2KUL8_9BACE</name>
<dbReference type="Proteomes" id="UP000010321">
    <property type="component" value="Unassembled WGS sequence"/>
</dbReference>
<proteinExistence type="predicted"/>
<evidence type="ECO:0000313" key="2">
    <source>
        <dbReference type="EMBL" id="EGF53402.1"/>
    </source>
</evidence>
<organism evidence="2 3">
    <name type="scientific">Bacteroides clarus YIT 12056</name>
    <dbReference type="NCBI Taxonomy" id="762984"/>
    <lineage>
        <taxon>Bacteria</taxon>
        <taxon>Pseudomonadati</taxon>
        <taxon>Bacteroidota</taxon>
        <taxon>Bacteroidia</taxon>
        <taxon>Bacteroidales</taxon>
        <taxon>Bacteroidaceae</taxon>
        <taxon>Bacteroides</taxon>
    </lineage>
</organism>
<feature type="domain" description="CD-NTase associated protein 4-like DNA endonuclease" evidence="1">
    <location>
        <begin position="15"/>
        <end position="216"/>
    </location>
</feature>